<evidence type="ECO:0000313" key="1">
    <source>
        <dbReference type="EMBL" id="MBB5191606.1"/>
    </source>
</evidence>
<organism evidence="1 2">
    <name type="scientific">Silvimonas terrae</name>
    <dbReference type="NCBI Taxonomy" id="300266"/>
    <lineage>
        <taxon>Bacteria</taxon>
        <taxon>Pseudomonadati</taxon>
        <taxon>Pseudomonadota</taxon>
        <taxon>Betaproteobacteria</taxon>
        <taxon>Neisseriales</taxon>
        <taxon>Chitinibacteraceae</taxon>
        <taxon>Silvimonas</taxon>
    </lineage>
</organism>
<keyword evidence="2" id="KW-1185">Reference proteome</keyword>
<accession>A0A840RH06</accession>
<dbReference type="Proteomes" id="UP000543030">
    <property type="component" value="Unassembled WGS sequence"/>
</dbReference>
<comment type="caution">
    <text evidence="1">The sequence shown here is derived from an EMBL/GenBank/DDBJ whole genome shotgun (WGS) entry which is preliminary data.</text>
</comment>
<evidence type="ECO:0008006" key="3">
    <source>
        <dbReference type="Google" id="ProtNLM"/>
    </source>
</evidence>
<sequence>MSPSPTIDPTRCPACGAPNLCAVARGEDPDTCWCMVVKPDDAAPVKPAGAANQSCLCPRCLTGA</sequence>
<protein>
    <recommendedName>
        <fullName evidence="3">Cysteine-rich CWC</fullName>
    </recommendedName>
</protein>
<proteinExistence type="predicted"/>
<dbReference type="EMBL" id="JACHHN010000004">
    <property type="protein sequence ID" value="MBB5191606.1"/>
    <property type="molecule type" value="Genomic_DNA"/>
</dbReference>
<reference evidence="1 2" key="1">
    <citation type="submission" date="2020-08" db="EMBL/GenBank/DDBJ databases">
        <title>Genomic Encyclopedia of Type Strains, Phase IV (KMG-IV): sequencing the most valuable type-strain genomes for metagenomic binning, comparative biology and taxonomic classification.</title>
        <authorList>
            <person name="Goeker M."/>
        </authorList>
    </citation>
    <scope>NUCLEOTIDE SEQUENCE [LARGE SCALE GENOMIC DNA]</scope>
    <source>
        <strain evidence="1 2">DSM 18233</strain>
    </source>
</reference>
<gene>
    <name evidence="1" type="ORF">HNQ50_002336</name>
</gene>
<dbReference type="InterPro" id="IPR032720">
    <property type="entry name" value="Cys_rich_CWC"/>
</dbReference>
<evidence type="ECO:0000313" key="2">
    <source>
        <dbReference type="Proteomes" id="UP000543030"/>
    </source>
</evidence>
<dbReference type="RefSeq" id="WP_184100791.1">
    <property type="nucleotide sequence ID" value="NZ_JACHHN010000004.1"/>
</dbReference>
<name>A0A840RH06_9NEIS</name>
<dbReference type="Pfam" id="PF14375">
    <property type="entry name" value="Cys_rich_CWC"/>
    <property type="match status" value="1"/>
</dbReference>
<dbReference type="AlphaFoldDB" id="A0A840RH06"/>